<dbReference type="RefSeq" id="WP_170052834.1">
    <property type="nucleotide sequence ID" value="NZ_JABBKX010000001.1"/>
</dbReference>
<protein>
    <submittedName>
        <fullName evidence="1">Uncharacterized protein</fullName>
    </submittedName>
</protein>
<accession>A0A848EAQ5</accession>
<reference evidence="1 2" key="1">
    <citation type="submission" date="2020-03" db="EMBL/GenBank/DDBJ databases">
        <authorList>
            <person name="Sun Q."/>
        </authorList>
    </citation>
    <scope>NUCLEOTIDE SEQUENCE [LARGE SCALE GENOMIC DNA]</scope>
    <source>
        <strain evidence="1 2">JC162</strain>
    </source>
</reference>
<sequence>MHPDTSRNPDFRDRDGGVVRGQSLCAGVTDITLLMDFCRGAMVIGAAVADPTLARACC</sequence>
<proteinExistence type="predicted"/>
<dbReference type="EMBL" id="JABBKX010000001">
    <property type="protein sequence ID" value="NMJ40629.1"/>
    <property type="molecule type" value="Genomic_DNA"/>
</dbReference>
<name>A0A848EAQ5_9PROT</name>
<comment type="caution">
    <text evidence="1">The sequence shown here is derived from an EMBL/GenBank/DDBJ whole genome shotgun (WGS) entry which is preliminary data.</text>
</comment>
<evidence type="ECO:0000313" key="1">
    <source>
        <dbReference type="EMBL" id="NMJ40629.1"/>
    </source>
</evidence>
<organism evidence="1 2">
    <name type="scientific">Neoroseomonas marina</name>
    <dbReference type="NCBI Taxonomy" id="1232220"/>
    <lineage>
        <taxon>Bacteria</taxon>
        <taxon>Pseudomonadati</taxon>
        <taxon>Pseudomonadota</taxon>
        <taxon>Alphaproteobacteria</taxon>
        <taxon>Acetobacterales</taxon>
        <taxon>Acetobacteraceae</taxon>
        <taxon>Neoroseomonas</taxon>
    </lineage>
</organism>
<keyword evidence="2" id="KW-1185">Reference proteome</keyword>
<gene>
    <name evidence="1" type="ORF">GWK16_05220</name>
</gene>
<dbReference type="AlphaFoldDB" id="A0A848EAQ5"/>
<dbReference type="Proteomes" id="UP000548582">
    <property type="component" value="Unassembled WGS sequence"/>
</dbReference>
<evidence type="ECO:0000313" key="2">
    <source>
        <dbReference type="Proteomes" id="UP000548582"/>
    </source>
</evidence>